<reference evidence="2" key="1">
    <citation type="submission" date="2017-04" db="EMBL/GenBank/DDBJ databases">
        <authorList>
            <person name="Varghese N."/>
            <person name="Submissions S."/>
        </authorList>
    </citation>
    <scope>NUCLEOTIDE SEQUENCE [LARGE SCALE GENOMIC DNA]</scope>
    <source>
        <strain evidence="2">DSM 23072</strain>
    </source>
</reference>
<protein>
    <submittedName>
        <fullName evidence="1">Uncharacterized protein</fullName>
    </submittedName>
</protein>
<dbReference type="AlphaFoldDB" id="A0A1W1UX35"/>
<evidence type="ECO:0000313" key="2">
    <source>
        <dbReference type="Proteomes" id="UP000192408"/>
    </source>
</evidence>
<proteinExistence type="predicted"/>
<gene>
    <name evidence="1" type="ORF">SAMN05660772_02460</name>
</gene>
<sequence>MTKPKQLFIFLLVISHPVCGVDVGDICHVEAEAYYPGVWEEYGDDELICNYWRWLGIENPEFEDNTYMTEE</sequence>
<name>A0A1W1UX35_9PAST</name>
<organism evidence="1 2">
    <name type="scientific">Pasteurella testudinis DSM 23072</name>
    <dbReference type="NCBI Taxonomy" id="1122938"/>
    <lineage>
        <taxon>Bacteria</taxon>
        <taxon>Pseudomonadati</taxon>
        <taxon>Pseudomonadota</taxon>
        <taxon>Gammaproteobacteria</taxon>
        <taxon>Pasteurellales</taxon>
        <taxon>Pasteurellaceae</taxon>
        <taxon>Pasteurella</taxon>
    </lineage>
</organism>
<accession>A0A1W1UX35</accession>
<dbReference type="Proteomes" id="UP000192408">
    <property type="component" value="Unassembled WGS sequence"/>
</dbReference>
<dbReference type="EMBL" id="FWWV01000018">
    <property type="protein sequence ID" value="SMB85264.1"/>
    <property type="molecule type" value="Genomic_DNA"/>
</dbReference>
<dbReference type="RefSeq" id="WP_115306392.1">
    <property type="nucleotide sequence ID" value="NZ_FWWV01000018.1"/>
</dbReference>
<keyword evidence="2" id="KW-1185">Reference proteome</keyword>
<evidence type="ECO:0000313" key="1">
    <source>
        <dbReference type="EMBL" id="SMB85264.1"/>
    </source>
</evidence>